<comment type="caution">
    <text evidence="2">The sequence shown here is derived from an EMBL/GenBank/DDBJ whole genome shotgun (WGS) entry which is preliminary data.</text>
</comment>
<dbReference type="EMBL" id="CAMXCT020002146">
    <property type="protein sequence ID" value="CAL1149375.1"/>
    <property type="molecule type" value="Genomic_DNA"/>
</dbReference>
<protein>
    <submittedName>
        <fullName evidence="2">Uncharacterized protein</fullName>
    </submittedName>
</protein>
<dbReference type="Proteomes" id="UP001152797">
    <property type="component" value="Unassembled WGS sequence"/>
</dbReference>
<feature type="compositionally biased region" description="Acidic residues" evidence="1">
    <location>
        <begin position="769"/>
        <end position="786"/>
    </location>
</feature>
<dbReference type="EMBL" id="CAMXCT010002146">
    <property type="protein sequence ID" value="CAI3996000.1"/>
    <property type="molecule type" value="Genomic_DNA"/>
</dbReference>
<evidence type="ECO:0000313" key="2">
    <source>
        <dbReference type="EMBL" id="CAI3996000.1"/>
    </source>
</evidence>
<dbReference type="AlphaFoldDB" id="A0A9P1CQS2"/>
<dbReference type="OrthoDB" id="484578at2759"/>
<proteinExistence type="predicted"/>
<gene>
    <name evidence="2" type="ORF">C1SCF055_LOCUS22514</name>
</gene>
<name>A0A9P1CQS2_9DINO</name>
<evidence type="ECO:0000313" key="3">
    <source>
        <dbReference type="EMBL" id="CAL1149375.1"/>
    </source>
</evidence>
<organism evidence="2">
    <name type="scientific">Cladocopium goreaui</name>
    <dbReference type="NCBI Taxonomy" id="2562237"/>
    <lineage>
        <taxon>Eukaryota</taxon>
        <taxon>Sar</taxon>
        <taxon>Alveolata</taxon>
        <taxon>Dinophyceae</taxon>
        <taxon>Suessiales</taxon>
        <taxon>Symbiodiniaceae</taxon>
        <taxon>Cladocopium</taxon>
    </lineage>
</organism>
<feature type="compositionally biased region" description="Basic and acidic residues" evidence="1">
    <location>
        <begin position="731"/>
        <end position="744"/>
    </location>
</feature>
<sequence length="786" mass="86511">MSRRRVLDLCAYYYHQDSPAFMTGRCVEVLVDKSSLTATPSLLQQVSPEELIHSLLASCAKSILSKDTMSEDQWLAVRATWRAVLLSTPCSFIGTDGRAETVWIHGFNRRQSIRQDHESLSRTAMQTSLEIDQFKTIVESAPGCKGKLQPAQLAQAFVELGLQSVTGANGRNGDEDGRLTANMITQALMVKKGILSSPKCVEILMELESSFGSKSPFHQMSRLHVLSTKPSSPEMREWVLQGIVDMLNYDLIEAGDISKACLAGDKHHVGLVQILEMKKKVWSHFFDAVLPKLGLSEADRTLLKEKTAQHDVYRNHSGDVEAFLEYEAVKEEVQKVQHAVKNESAEKAAEADDNTFNEEGGEEKDPENQQLALLRRPPAQQPEGSESYWRSVANVHVRTYVTLLTEPATLDGVVTSVAGGPLREEKGESGKSTIAIVLDCDLLGESQGPSSQPFLRKKFVPDQNLVRKLLHGALIGRGSQKKESGEATVPASQDLVILQCGADKSVKEAESHFKVSSSRKDASIDCEHKEVLVVLSDGSVRGRKQRVKGTYSLRTSLHLFSSEPLATMVPERQFPDFSGHNTSDLFATVSVLQPEDMWHLSRKDKEEVLAGRTVTVTDAAAEKQAAKKQASGVAPAESVFSAETLPQKFWSSFLKGHGCKGVLLLALSMGQGELAKACISERIPCQAFTVTDAHAKHLELLLTEFVLGLMKTEGSSFYRAAAAGSGGGAEEQAKRKKEEDDQEKKPKKPKTAPKKKQKKAVEAETQNENQDEQNEDEDEQDSDMPW</sequence>
<feature type="compositionally biased region" description="Basic and acidic residues" evidence="1">
    <location>
        <begin position="341"/>
        <end position="350"/>
    </location>
</feature>
<reference evidence="2" key="1">
    <citation type="submission" date="2022-10" db="EMBL/GenBank/DDBJ databases">
        <authorList>
            <person name="Chen Y."/>
            <person name="Dougan E. K."/>
            <person name="Chan C."/>
            <person name="Rhodes N."/>
            <person name="Thang M."/>
        </authorList>
    </citation>
    <scope>NUCLEOTIDE SEQUENCE</scope>
</reference>
<feature type="compositionally biased region" description="Basic residues" evidence="1">
    <location>
        <begin position="745"/>
        <end position="758"/>
    </location>
</feature>
<dbReference type="EMBL" id="CAMXCT030002146">
    <property type="protein sequence ID" value="CAL4783312.1"/>
    <property type="molecule type" value="Genomic_DNA"/>
</dbReference>
<feature type="compositionally biased region" description="Acidic residues" evidence="1">
    <location>
        <begin position="351"/>
        <end position="365"/>
    </location>
</feature>
<accession>A0A9P1CQS2</accession>
<evidence type="ECO:0000313" key="4">
    <source>
        <dbReference type="Proteomes" id="UP001152797"/>
    </source>
</evidence>
<evidence type="ECO:0000256" key="1">
    <source>
        <dbReference type="SAM" id="MobiDB-lite"/>
    </source>
</evidence>
<reference evidence="3" key="2">
    <citation type="submission" date="2024-04" db="EMBL/GenBank/DDBJ databases">
        <authorList>
            <person name="Chen Y."/>
            <person name="Shah S."/>
            <person name="Dougan E. K."/>
            <person name="Thang M."/>
            <person name="Chan C."/>
        </authorList>
    </citation>
    <scope>NUCLEOTIDE SEQUENCE [LARGE SCALE GENOMIC DNA]</scope>
</reference>
<feature type="region of interest" description="Disordered" evidence="1">
    <location>
        <begin position="341"/>
        <end position="369"/>
    </location>
</feature>
<keyword evidence="4" id="KW-1185">Reference proteome</keyword>
<feature type="region of interest" description="Disordered" evidence="1">
    <location>
        <begin position="721"/>
        <end position="786"/>
    </location>
</feature>